<comment type="caution">
    <text evidence="7">Lacks conserved residue(s) required for the propagation of feature annotation.</text>
</comment>
<accession>A0ABM1SP97</accession>
<dbReference type="InterPro" id="IPR009030">
    <property type="entry name" value="Growth_fac_rcpt_cys_sf"/>
</dbReference>
<evidence type="ECO:0000256" key="7">
    <source>
        <dbReference type="PROSITE-ProRule" id="PRU00076"/>
    </source>
</evidence>
<keyword evidence="6 7" id="KW-1015">Disulfide bond</keyword>
<dbReference type="Gene3D" id="2.10.25.10">
    <property type="entry name" value="Laminin"/>
    <property type="match status" value="2"/>
</dbReference>
<sequence length="329" mass="37907">MASLRKYALCPYSLLVLLCLEIHTSTSVNHNKTIQNYHQRASSSTRVTSRPNLHHRVVGRHVCLHNKVVTRPVKHVDSYCKPIYKTYRHLCEKKEYRFCTSYKVVYERAYRSVYKIATQTERIYACCPGWTQISPASHGCMKALCTRPCRNSGKCTKPGYCSCPKGWTGTFCEIDVNECEQDENVCDHQCINTLGSYRCGCHKGFKLQSDGRSCKISLNRVPEYQEFLQVYEELTKKVMKMEKIQEKRNFTRLEIQLESLANKISSLQKESLSVSTTTPPSLNDRPNSVGENYLYGSPWDRISSLSEQISILEERLEGCTCKQQRRPPQ</sequence>
<dbReference type="InterPro" id="IPR000152">
    <property type="entry name" value="EGF-type_Asp/Asn_hydroxyl_site"/>
</dbReference>
<dbReference type="SUPFAM" id="SSF57196">
    <property type="entry name" value="EGF/Laminin"/>
    <property type="match status" value="1"/>
</dbReference>
<dbReference type="PROSITE" id="PS50026">
    <property type="entry name" value="EGF_3"/>
    <property type="match status" value="1"/>
</dbReference>
<keyword evidence="3" id="KW-0677">Repeat</keyword>
<protein>
    <submittedName>
        <fullName evidence="13">Epidermal growth factor-like protein 8 isoform X1</fullName>
    </submittedName>
</protein>
<dbReference type="GeneID" id="111086544"/>
<keyword evidence="1 7" id="KW-0245">EGF-like domain</keyword>
<evidence type="ECO:0000256" key="6">
    <source>
        <dbReference type="ARBA" id="ARBA00023157"/>
    </source>
</evidence>
<dbReference type="PROSITE" id="PS00010">
    <property type="entry name" value="ASX_HYDROXYL"/>
    <property type="match status" value="1"/>
</dbReference>
<dbReference type="PROSITE" id="PS00022">
    <property type="entry name" value="EGF_1"/>
    <property type="match status" value="1"/>
</dbReference>
<feature type="chain" id="PRO_5045114877" evidence="9">
    <location>
        <begin position="28"/>
        <end position="329"/>
    </location>
</feature>
<evidence type="ECO:0000256" key="2">
    <source>
        <dbReference type="ARBA" id="ARBA00022729"/>
    </source>
</evidence>
<dbReference type="InterPro" id="IPR049883">
    <property type="entry name" value="NOTCH1_EGF-like"/>
</dbReference>
<name>A0ABM1SP97_LIMPO</name>
<dbReference type="InterPro" id="IPR018097">
    <property type="entry name" value="EGF_Ca-bd_CS"/>
</dbReference>
<evidence type="ECO:0000313" key="12">
    <source>
        <dbReference type="Proteomes" id="UP000694941"/>
    </source>
</evidence>
<dbReference type="InterPro" id="IPR001881">
    <property type="entry name" value="EGF-like_Ca-bd_dom"/>
</dbReference>
<evidence type="ECO:0000256" key="1">
    <source>
        <dbReference type="ARBA" id="ARBA00022536"/>
    </source>
</evidence>
<feature type="disulfide bond" evidence="7">
    <location>
        <begin position="163"/>
        <end position="172"/>
    </location>
</feature>
<feature type="coiled-coil region" evidence="8">
    <location>
        <begin position="243"/>
        <end position="270"/>
    </location>
</feature>
<dbReference type="PROSITE" id="PS01187">
    <property type="entry name" value="EGF_CA"/>
    <property type="match status" value="1"/>
</dbReference>
<feature type="signal peptide" evidence="9">
    <location>
        <begin position="1"/>
        <end position="27"/>
    </location>
</feature>
<feature type="domain" description="EGF-like" evidence="10">
    <location>
        <begin position="141"/>
        <end position="173"/>
    </location>
</feature>
<evidence type="ECO:0000256" key="5">
    <source>
        <dbReference type="ARBA" id="ARBA00023054"/>
    </source>
</evidence>
<keyword evidence="4" id="KW-0106">Calcium</keyword>
<evidence type="ECO:0000313" key="13">
    <source>
        <dbReference type="RefSeq" id="XP_022245453.1"/>
    </source>
</evidence>
<evidence type="ECO:0000256" key="8">
    <source>
        <dbReference type="SAM" id="Coils"/>
    </source>
</evidence>
<feature type="disulfide bond" evidence="7">
    <location>
        <begin position="145"/>
        <end position="155"/>
    </location>
</feature>
<keyword evidence="2 9" id="KW-0732">Signal</keyword>
<dbReference type="RefSeq" id="XP_022245453.1">
    <property type="nucleotide sequence ID" value="XM_022389745.1"/>
</dbReference>
<dbReference type="PROSITE" id="PS51041">
    <property type="entry name" value="EMI"/>
    <property type="match status" value="1"/>
</dbReference>
<evidence type="ECO:0000256" key="9">
    <source>
        <dbReference type="SAM" id="SignalP"/>
    </source>
</evidence>
<dbReference type="PROSITE" id="PS01186">
    <property type="entry name" value="EGF_2"/>
    <property type="match status" value="2"/>
</dbReference>
<evidence type="ECO:0000256" key="3">
    <source>
        <dbReference type="ARBA" id="ARBA00022737"/>
    </source>
</evidence>
<dbReference type="InterPro" id="IPR000742">
    <property type="entry name" value="EGF"/>
</dbReference>
<evidence type="ECO:0000259" key="11">
    <source>
        <dbReference type="PROSITE" id="PS51041"/>
    </source>
</evidence>
<dbReference type="Pfam" id="PF07645">
    <property type="entry name" value="EGF_CA"/>
    <property type="match status" value="1"/>
</dbReference>
<dbReference type="SUPFAM" id="SSF57184">
    <property type="entry name" value="Growth factor receptor domain"/>
    <property type="match status" value="1"/>
</dbReference>
<dbReference type="Pfam" id="PF07546">
    <property type="entry name" value="EMI"/>
    <property type="match status" value="1"/>
</dbReference>
<gene>
    <name evidence="13" type="primary">LOC111086544</name>
</gene>
<dbReference type="CDD" id="cd00054">
    <property type="entry name" value="EGF_CA"/>
    <property type="match status" value="1"/>
</dbReference>
<dbReference type="Proteomes" id="UP000694941">
    <property type="component" value="Unplaced"/>
</dbReference>
<keyword evidence="12" id="KW-1185">Reference proteome</keyword>
<dbReference type="InterPro" id="IPR011489">
    <property type="entry name" value="EMI_domain"/>
</dbReference>
<reference evidence="13" key="1">
    <citation type="submission" date="2025-08" db="UniProtKB">
        <authorList>
            <consortium name="RefSeq"/>
        </authorList>
    </citation>
    <scope>IDENTIFICATION</scope>
    <source>
        <tissue evidence="13">Muscle</tissue>
    </source>
</reference>
<proteinExistence type="predicted"/>
<keyword evidence="5 8" id="KW-0175">Coiled coil</keyword>
<evidence type="ECO:0000256" key="4">
    <source>
        <dbReference type="ARBA" id="ARBA00022837"/>
    </source>
</evidence>
<dbReference type="PANTHER" id="PTHR14949:SF56">
    <property type="entry name" value="EGF-LIKE-DOMAIN, MULTIPLE 7"/>
    <property type="match status" value="1"/>
</dbReference>
<organism evidence="12 13">
    <name type="scientific">Limulus polyphemus</name>
    <name type="common">Atlantic horseshoe crab</name>
    <dbReference type="NCBI Taxonomy" id="6850"/>
    <lineage>
        <taxon>Eukaryota</taxon>
        <taxon>Metazoa</taxon>
        <taxon>Ecdysozoa</taxon>
        <taxon>Arthropoda</taxon>
        <taxon>Chelicerata</taxon>
        <taxon>Merostomata</taxon>
        <taxon>Xiphosura</taxon>
        <taxon>Limulidae</taxon>
        <taxon>Limulus</taxon>
    </lineage>
</organism>
<dbReference type="SMART" id="SM00181">
    <property type="entry name" value="EGF"/>
    <property type="match status" value="2"/>
</dbReference>
<dbReference type="SMART" id="SM00179">
    <property type="entry name" value="EGF_CA"/>
    <property type="match status" value="1"/>
</dbReference>
<dbReference type="InterPro" id="IPR050969">
    <property type="entry name" value="Dev_Signal_Modulators"/>
</dbReference>
<feature type="domain" description="EMI" evidence="11">
    <location>
        <begin position="59"/>
        <end position="142"/>
    </location>
</feature>
<dbReference type="PANTHER" id="PTHR14949">
    <property type="entry name" value="EGF-LIKE-DOMAIN, MULTIPLE 7, 8"/>
    <property type="match status" value="1"/>
</dbReference>
<evidence type="ECO:0000259" key="10">
    <source>
        <dbReference type="PROSITE" id="PS50026"/>
    </source>
</evidence>